<protein>
    <submittedName>
        <fullName evidence="1">Nucleoside 2-deoxyribosyltransferase</fullName>
    </submittedName>
</protein>
<sequence length="145" mass="16608">MNLYLASPFFDDEQIDRISRIETALAKNNTVNSVFSPRKSEVKDCEVGTKKWSKKVFKLDTDEIKKADAIIAIIDYVEDNVDSGTAFEIGYAKAINKPIIIFHEKDNNVNLMLSNSSIAYLTKFEEVKNYDFNNLPESYYEGKVF</sequence>
<proteinExistence type="predicted"/>
<dbReference type="InterPro" id="IPR007710">
    <property type="entry name" value="Nucleoside_deoxyribTrfase"/>
</dbReference>
<dbReference type="GO" id="GO:0009159">
    <property type="term" value="P:deoxyribonucleoside monophosphate catabolic process"/>
    <property type="evidence" value="ECO:0007669"/>
    <property type="project" value="TreeGrafter"/>
</dbReference>
<dbReference type="EMBL" id="QUBG01000002">
    <property type="protein sequence ID" value="TPR45173.1"/>
    <property type="molecule type" value="Genomic_DNA"/>
</dbReference>
<dbReference type="InterPro" id="IPR051239">
    <property type="entry name" value="2'-dNMP_N-hydrolase"/>
</dbReference>
<dbReference type="GO" id="GO:0070694">
    <property type="term" value="F:5-hydroxymethyl-dUMP N-hydrolase activity"/>
    <property type="evidence" value="ECO:0007669"/>
    <property type="project" value="TreeGrafter"/>
</dbReference>
<dbReference type="Proteomes" id="UP000784700">
    <property type="component" value="Unassembled WGS sequence"/>
</dbReference>
<accession>A0A9Q8INB5</accession>
<dbReference type="GeneID" id="58108144"/>
<dbReference type="RefSeq" id="WP_140924149.1">
    <property type="nucleotide sequence ID" value="NZ_QUBF01000002.1"/>
</dbReference>
<evidence type="ECO:0000313" key="1">
    <source>
        <dbReference type="EMBL" id="TPR45173.1"/>
    </source>
</evidence>
<dbReference type="SUPFAM" id="SSF52309">
    <property type="entry name" value="N-(deoxy)ribosyltransferase-like"/>
    <property type="match status" value="1"/>
</dbReference>
<gene>
    <name evidence="1" type="ORF">DY130_02980</name>
</gene>
<dbReference type="Gene3D" id="3.40.50.450">
    <property type="match status" value="1"/>
</dbReference>
<dbReference type="AlphaFoldDB" id="A0A9Q8INB5"/>
<name>A0A9Q8INB5_9LACO</name>
<dbReference type="PANTHER" id="PTHR15364">
    <property type="entry name" value="2'-DEOXYNUCLEOSIDE 5'-PHOSPHATE N-HYDROLASE 1"/>
    <property type="match status" value="1"/>
</dbReference>
<dbReference type="Pfam" id="PF05014">
    <property type="entry name" value="Nuc_deoxyrib_tr"/>
    <property type="match status" value="1"/>
</dbReference>
<reference evidence="1" key="1">
    <citation type="submission" date="2018-08" db="EMBL/GenBank/DDBJ databases">
        <title>Comparative genomics of wild bee and flower associated Lactobacillus reveals potential adaptation to the bee host.</title>
        <authorList>
            <person name="Vuong H.Q."/>
            <person name="Mcfrederick Q.S."/>
        </authorList>
    </citation>
    <scope>NUCLEOTIDE SEQUENCE</scope>
    <source>
        <strain evidence="1">HV_63</strain>
    </source>
</reference>
<comment type="caution">
    <text evidence="1">The sequence shown here is derived from an EMBL/GenBank/DDBJ whole genome shotgun (WGS) entry which is preliminary data.</text>
</comment>
<organism evidence="1 2">
    <name type="scientific">Apilactobacillus micheneri</name>
    <dbReference type="NCBI Taxonomy" id="1899430"/>
    <lineage>
        <taxon>Bacteria</taxon>
        <taxon>Bacillati</taxon>
        <taxon>Bacillota</taxon>
        <taxon>Bacilli</taxon>
        <taxon>Lactobacillales</taxon>
        <taxon>Lactobacillaceae</taxon>
        <taxon>Apilactobacillus</taxon>
    </lineage>
</organism>
<dbReference type="PANTHER" id="PTHR15364:SF0">
    <property type="entry name" value="2'-DEOXYNUCLEOSIDE 5'-PHOSPHATE N-HYDROLASE 1"/>
    <property type="match status" value="1"/>
</dbReference>
<evidence type="ECO:0000313" key="2">
    <source>
        <dbReference type="Proteomes" id="UP000784700"/>
    </source>
</evidence>